<sequence length="147" mass="14757">MRKWLLVGSMCAALSITGCSGGDDSGSAAGGGQETAAGAGQGETAGSGQEPAAGNDKVSITGKWLGPKEGAGNETFEFRDDGTLTLSSEGTTCDGTVEPKGPERTYGFEVDCGEGPFPGTAVVSPDGKIITLTDPEGEKSDYERVSG</sequence>
<feature type="region of interest" description="Disordered" evidence="1">
    <location>
        <begin position="117"/>
        <end position="147"/>
    </location>
</feature>
<dbReference type="PROSITE" id="PS51257">
    <property type="entry name" value="PROKAR_LIPOPROTEIN"/>
    <property type="match status" value="1"/>
</dbReference>
<feature type="compositionally biased region" description="Basic and acidic residues" evidence="1">
    <location>
        <begin position="136"/>
        <end position="147"/>
    </location>
</feature>
<protein>
    <recommendedName>
        <fullName evidence="4">Lipoprotein</fullName>
    </recommendedName>
</protein>
<evidence type="ECO:0000313" key="3">
    <source>
        <dbReference type="Proteomes" id="UP000627838"/>
    </source>
</evidence>
<proteinExistence type="predicted"/>
<evidence type="ECO:0000256" key="1">
    <source>
        <dbReference type="SAM" id="MobiDB-lite"/>
    </source>
</evidence>
<feature type="compositionally biased region" description="Gly residues" evidence="1">
    <location>
        <begin position="22"/>
        <end position="45"/>
    </location>
</feature>
<evidence type="ECO:0008006" key="4">
    <source>
        <dbReference type="Google" id="ProtNLM"/>
    </source>
</evidence>
<dbReference type="EMBL" id="JADBDZ010000001">
    <property type="protein sequence ID" value="MBE1532637.1"/>
    <property type="molecule type" value="Genomic_DNA"/>
</dbReference>
<reference evidence="2 3" key="1">
    <citation type="submission" date="2020-10" db="EMBL/GenBank/DDBJ databases">
        <title>Sequencing the genomes of 1000 actinobacteria strains.</title>
        <authorList>
            <person name="Klenk H.-P."/>
        </authorList>
    </citation>
    <scope>NUCLEOTIDE SEQUENCE [LARGE SCALE GENOMIC DNA]</scope>
    <source>
        <strain evidence="2 3">DSM 46744</strain>
    </source>
</reference>
<accession>A0ABR9JQ31</accession>
<name>A0ABR9JQ31_9ACTN</name>
<comment type="caution">
    <text evidence="2">The sequence shown here is derived from an EMBL/GenBank/DDBJ whole genome shotgun (WGS) entry which is preliminary data.</text>
</comment>
<evidence type="ECO:0000313" key="2">
    <source>
        <dbReference type="EMBL" id="MBE1532637.1"/>
    </source>
</evidence>
<keyword evidence="3" id="KW-1185">Reference proteome</keyword>
<dbReference type="RefSeq" id="WP_192759301.1">
    <property type="nucleotide sequence ID" value="NZ_JADBDZ010000001.1"/>
</dbReference>
<feature type="region of interest" description="Disordered" evidence="1">
    <location>
        <begin position="22"/>
        <end position="104"/>
    </location>
</feature>
<dbReference type="Proteomes" id="UP000627838">
    <property type="component" value="Unassembled WGS sequence"/>
</dbReference>
<organism evidence="2 3">
    <name type="scientific">Actinomadura algeriensis</name>
    <dbReference type="NCBI Taxonomy" id="1679523"/>
    <lineage>
        <taxon>Bacteria</taxon>
        <taxon>Bacillati</taxon>
        <taxon>Actinomycetota</taxon>
        <taxon>Actinomycetes</taxon>
        <taxon>Streptosporangiales</taxon>
        <taxon>Thermomonosporaceae</taxon>
        <taxon>Actinomadura</taxon>
    </lineage>
</organism>
<gene>
    <name evidence="2" type="ORF">H4W34_002470</name>
</gene>
<feature type="compositionally biased region" description="Polar residues" evidence="1">
    <location>
        <begin position="84"/>
        <end position="94"/>
    </location>
</feature>